<dbReference type="Proteomes" id="UP000597762">
    <property type="component" value="Unassembled WGS sequence"/>
</dbReference>
<comment type="caution">
    <text evidence="2">The sequence shown here is derived from an EMBL/GenBank/DDBJ whole genome shotgun (WGS) entry which is preliminary data.</text>
</comment>
<dbReference type="OrthoDB" id="2021138at2759"/>
<dbReference type="GO" id="GO:0046872">
    <property type="term" value="F:metal ion binding"/>
    <property type="evidence" value="ECO:0007669"/>
    <property type="project" value="UniProtKB-KW"/>
</dbReference>
<evidence type="ECO:0008006" key="4">
    <source>
        <dbReference type="Google" id="ProtNLM"/>
    </source>
</evidence>
<organism evidence="2 3">
    <name type="scientific">Acanthosepion pharaonis</name>
    <name type="common">Pharaoh cuttlefish</name>
    <name type="synonym">Sepia pharaonis</name>
    <dbReference type="NCBI Taxonomy" id="158019"/>
    <lineage>
        <taxon>Eukaryota</taxon>
        <taxon>Metazoa</taxon>
        <taxon>Spiralia</taxon>
        <taxon>Lophotrochozoa</taxon>
        <taxon>Mollusca</taxon>
        <taxon>Cephalopoda</taxon>
        <taxon>Coleoidea</taxon>
        <taxon>Decapodiformes</taxon>
        <taxon>Sepiida</taxon>
        <taxon>Sepiina</taxon>
        <taxon>Sepiidae</taxon>
        <taxon>Acanthosepion</taxon>
    </lineage>
</organism>
<dbReference type="InterPro" id="IPR050792">
    <property type="entry name" value="ADP-ribosylglycohydrolase"/>
</dbReference>
<keyword evidence="1" id="KW-0479">Metal-binding</keyword>
<evidence type="ECO:0000313" key="2">
    <source>
        <dbReference type="EMBL" id="CAE1328774.1"/>
    </source>
</evidence>
<proteinExistence type="predicted"/>
<feature type="binding site" evidence="1">
    <location>
        <position position="441"/>
    </location>
    <ligand>
        <name>Mg(2+)</name>
        <dbReference type="ChEBI" id="CHEBI:18420"/>
        <label>1</label>
    </ligand>
</feature>
<name>A0A812EV77_ACAPH</name>
<dbReference type="Pfam" id="PF03747">
    <property type="entry name" value="ADP_ribosyl_GH"/>
    <property type="match status" value="2"/>
</dbReference>
<dbReference type="Gene3D" id="1.10.4080.10">
    <property type="entry name" value="ADP-ribosylation/Crystallin J1"/>
    <property type="match status" value="1"/>
</dbReference>
<accession>A0A812EV77</accession>
<dbReference type="AlphaFoldDB" id="A0A812EV77"/>
<evidence type="ECO:0000256" key="1">
    <source>
        <dbReference type="PIRSR" id="PIRSR605502-1"/>
    </source>
</evidence>
<protein>
    <recommendedName>
        <fullName evidence="4">ADP-ribosylglycohydrolase</fullName>
    </recommendedName>
</protein>
<dbReference type="EMBL" id="CAHIKZ030005538">
    <property type="protein sequence ID" value="CAE1328774.1"/>
    <property type="molecule type" value="Genomic_DNA"/>
</dbReference>
<gene>
    <name evidence="2" type="ORF">SPHA_78400</name>
</gene>
<reference evidence="2" key="1">
    <citation type="submission" date="2021-01" db="EMBL/GenBank/DDBJ databases">
        <authorList>
            <person name="Li R."/>
            <person name="Bekaert M."/>
        </authorList>
    </citation>
    <scope>NUCLEOTIDE SEQUENCE</scope>
    <source>
        <strain evidence="2">Farmed</strain>
    </source>
</reference>
<comment type="cofactor">
    <cofactor evidence="1">
        <name>Mg(2+)</name>
        <dbReference type="ChEBI" id="CHEBI:18420"/>
    </cofactor>
    <text evidence="1">Binds 2 magnesium ions per subunit.</text>
</comment>
<keyword evidence="1" id="KW-0460">Magnesium</keyword>
<evidence type="ECO:0000313" key="3">
    <source>
        <dbReference type="Proteomes" id="UP000597762"/>
    </source>
</evidence>
<dbReference type="PANTHER" id="PTHR16222:SF28">
    <property type="entry name" value="ADP-RIBOSYLGLYCOHYDROLASE"/>
    <property type="match status" value="1"/>
</dbReference>
<dbReference type="InterPro" id="IPR036705">
    <property type="entry name" value="Ribosyl_crysJ1_sf"/>
</dbReference>
<sequence>MPYDLLINVWKTMSLLRVFRYEATSLKNLELSHSGRLHGSKPLLDYIQKKYRSVKEDSVPFKADHRFSRQRWNQLPTNVPNPHSPQMKYIQMQTHTTNVPSRLKTPLLLPLGSTKLEPQEVSDRISGMIYGAAIGDAIGLATRWMHPDESKFYYEKKDLTYSSILQDEHRVHWKPGDWTSNFDNLVLVLDSLIAWAGVVDELDFAKRLKHWSKHGFPDLGDTTGIISSLTIKKVLQQKGFERSPHTIAATVVNQKTTSKNCENGDCAQKQTDMPSGLISPLNEILDNDNAAIARASILGVIWNGCLSLSLFSPGPIFFRLLLCISKCHVASGKAAVNSSIVLISHFCSPSGHHDLNCPEAVDAMLNTAAHHSGPHLKTDEHKKELKSILKINSLESLNVREEGRMCHTYKPLGSAVLALKTTKGYKDFISDLILEGGDSSSNACVAGALLGCRLGYQQLPSDWLSGLLTDQGNWLNVKVNSLLDMLGLP</sequence>
<dbReference type="PANTHER" id="PTHR16222">
    <property type="entry name" value="ADP-RIBOSYLGLYCOHYDROLASE"/>
    <property type="match status" value="1"/>
</dbReference>
<dbReference type="SUPFAM" id="SSF101478">
    <property type="entry name" value="ADP-ribosylglycohydrolase"/>
    <property type="match status" value="1"/>
</dbReference>
<keyword evidence="3" id="KW-1185">Reference proteome</keyword>
<feature type="binding site" evidence="1">
    <location>
        <position position="438"/>
    </location>
    <ligand>
        <name>Mg(2+)</name>
        <dbReference type="ChEBI" id="CHEBI:18420"/>
        <label>1</label>
    </ligand>
</feature>
<dbReference type="InterPro" id="IPR005502">
    <property type="entry name" value="Ribosyl_crysJ1"/>
</dbReference>